<dbReference type="Proteomes" id="UP000297966">
    <property type="component" value="Unassembled WGS sequence"/>
</dbReference>
<protein>
    <submittedName>
        <fullName evidence="2">Uncharacterized protein</fullName>
    </submittedName>
</protein>
<gene>
    <name evidence="2" type="ORF">E4K65_43895</name>
</gene>
<reference evidence="2 3" key="1">
    <citation type="submission" date="2019-03" db="EMBL/GenBank/DDBJ databases">
        <title>Bradyrhizobium diversity isolated from nodules of Chamaecrista fasciculata.</title>
        <authorList>
            <person name="Klepa M.S."/>
            <person name="Urquiaga M.O."/>
            <person name="Hungria M."/>
            <person name="Delamuta J.R."/>
        </authorList>
    </citation>
    <scope>NUCLEOTIDE SEQUENCE [LARGE SCALE GENOMIC DNA]</scope>
    <source>
        <strain evidence="2 3">CNPSo 3448</strain>
    </source>
</reference>
<dbReference type="OrthoDB" id="3574450at2"/>
<feature type="transmembrane region" description="Helical" evidence="1">
    <location>
        <begin position="97"/>
        <end position="130"/>
    </location>
</feature>
<dbReference type="RefSeq" id="WP_135179388.1">
    <property type="nucleotide sequence ID" value="NZ_JBIYER010000001.1"/>
</dbReference>
<evidence type="ECO:0000256" key="1">
    <source>
        <dbReference type="SAM" id="Phobius"/>
    </source>
</evidence>
<dbReference type="EMBL" id="SPQT01000052">
    <property type="protein sequence ID" value="TFV37381.1"/>
    <property type="molecule type" value="Genomic_DNA"/>
</dbReference>
<keyword evidence="1" id="KW-0472">Membrane</keyword>
<evidence type="ECO:0000313" key="2">
    <source>
        <dbReference type="EMBL" id="TFV37381.1"/>
    </source>
</evidence>
<organism evidence="2 3">
    <name type="scientific">Bradyrhizobium niftali</name>
    <dbReference type="NCBI Taxonomy" id="2560055"/>
    <lineage>
        <taxon>Bacteria</taxon>
        <taxon>Pseudomonadati</taxon>
        <taxon>Pseudomonadota</taxon>
        <taxon>Alphaproteobacteria</taxon>
        <taxon>Hyphomicrobiales</taxon>
        <taxon>Nitrobacteraceae</taxon>
        <taxon>Bradyrhizobium</taxon>
    </lineage>
</organism>
<dbReference type="AlphaFoldDB" id="A0A4Y9L1A0"/>
<keyword evidence="3" id="KW-1185">Reference proteome</keyword>
<accession>A0A4Y9L1A0</accession>
<sequence length="138" mass="14731">MMATKVLQRIGAAILITLGVGHLILSIIFKGPKMLDWVTQGLWAAVPLKLGTQQPSIEALQNVAVFWASIGSFAIPSILLGVLQWTLAGRSITPGSWLGWAVIVWFALLTLLLVPSPGILGVIAGILFLVATRQARPI</sequence>
<comment type="caution">
    <text evidence="2">The sequence shown here is derived from an EMBL/GenBank/DDBJ whole genome shotgun (WGS) entry which is preliminary data.</text>
</comment>
<feature type="transmembrane region" description="Helical" evidence="1">
    <location>
        <begin position="6"/>
        <end position="29"/>
    </location>
</feature>
<proteinExistence type="predicted"/>
<keyword evidence="1" id="KW-0812">Transmembrane</keyword>
<evidence type="ECO:0000313" key="3">
    <source>
        <dbReference type="Proteomes" id="UP000297966"/>
    </source>
</evidence>
<keyword evidence="1" id="KW-1133">Transmembrane helix</keyword>
<name>A0A4Y9L1A0_9BRAD</name>
<feature type="transmembrane region" description="Helical" evidence="1">
    <location>
        <begin position="63"/>
        <end position="85"/>
    </location>
</feature>